<sequence length="1790" mass="187987">MSTVGQAKVVFEAETGKVSDELVAAMEKAMAKIDQILARMSQATETEGKKAGAGLADGLEDGAQRAEKAVDGIDGSGLSKVQEAAAKAGDAVATKINDGASKADAAMDKIDGAGLSKVGEAAAKAGQKIDAEVTAGARAADAALDAIDGAGLGKVTTAAEKASTATEKVGSEAIEAGQKARTAGETGASGFRVMDGSIGSVLSKAGRLGGAFAAVAGPAAILKGGFDRLMNIQRAEIMFQSIGLSADQTKDQMARLSEQVTGTSVSLADAAKYSAMFAQSGVELGAPMDNAIQAFTSLSSIAEGSGVDVGRVLQQISANGKLTGEDLAQMADAGVNASKYLADYLGLPQEEIKKLVSDGKVSFEDFVGAVNQGTGDLAKQMGQTLPAKISNLKTALSNLGAAVIEPFIPGITAAVEFGIALVKGVVGPIKAVVSFFKSGNVIVQAFSIAIKALGVVILASAAGWALWAAQFVLWPAIQAAATAATVKFTGVMALLKGGLVALRSALMSLWTAFLANPIAWVIVGIAALVAAFVVLWKKSDAFREFWTGVWDAIVGKVQDVVGRVKAVWDELVAVFHGGQGETNGMLASIIGVEQAEWVMRVLGTIKIAWGELVDAFNGGDSGYGALETLIGTDAAQRVMDIVGNIKTAWTELKTAFTGGDDGYGALSTLLGDEGRAELVVNLFSRLGDAARFVWDTIKQVGQALADVGASIASAGWETIKAVFSGLVEVGKALWSAISEIALAVWDLIQALAPVLMPILKIIGAVVGGIIVAAFFILMGALRLVAGLFEVLAKVISWLAENVLSPLIGVIADVVSWLVDKLGGAISGVVDFVTMLFQGIGAVFSWIWEQLQAAWDNVGRPVLDFILLAFQFWWESVQLGWRLLQATFEVIWTGLQMAWDAWGRPVLDVILAAFQWAWGNLQIVFGWIKAGWDLLWAGVRWVYDTVIAPVIGWIVDRFNDLRAGVQIALDWVRLQIDRVSKVVSAFYDQYVRPMVDRVIRGFDRVRDTVTGWKDKLVGALSGAGRWLVDAGRNVVQGFINGIKSLAGTIGSAFLDMVPGWIKGPFKKALGIASPSRLFAEYGRNIGEGLIVGVGSMEGAVQASTQGLADSAANITLPAAPAVAATPIVTDGAAPAIAADASTGITEAYSGMAAQMGATSTGLLDPMWMGQSAQMMGLGTTMTTQAQGVIAPSWDAMAAQMAATQAGVIDPTMAGAQASVSQTASTFMGQISAVIAPALQYLVTTLFWTLNSGVNPVFSGIRGGLQHVVTTFTWAVSAIAQQWAQVREATARPVRFTIQSVFNDGLVGMWNSVSDLLGTKKMGAYPIRFASGGILPGYTPGRDPYTFVEPNTGMSIGLSGGEAIMRPEVARAMGGSWVDGVNAAARMGGPRGVQRYLGGYAGGGVVESISALVRRFWPMMSITSTYRNTPDHHGGGRAVDFSNGYDSTPAMRSATAWFAKNYQPALLELIHSPSPFNIKNGKSVGNGFGFYGAGTMNQHRNHVHVAASRPLPMPGGALASVSGDVGGGDMDIAGSFTQEWKDKIATALKGYKKGAGLVDTLPEAVADKLTKAADEKIEKAFMEFSGDPGGGNVERWAPLVSSLLKLYGHPASWLRNTLRRMNQESGGNPRAINLWDSNAAKGIPSKGLMQVIDPTFAANRDPRFPNDIWDPRANIAASMRYTMRTYGSLPNGYDRAGGYAHGGLMGEGQGMFHKTAFGPERVLSPRQTESFERLVDWIDRQPSLPIQPTASRGTAEDYGRATKTVLVTQNIIADDPKGAADAVEDRLMGLLT</sequence>
<evidence type="ECO:0000256" key="1">
    <source>
        <dbReference type="SAM" id="Phobius"/>
    </source>
</evidence>
<dbReference type="NCBIfam" id="TIGR02675">
    <property type="entry name" value="tape_meas_nterm"/>
    <property type="match status" value="1"/>
</dbReference>
<dbReference type="InterPro" id="IPR023346">
    <property type="entry name" value="Lysozyme-like_dom_sf"/>
</dbReference>
<dbReference type="EMBL" id="PNHF01000001">
    <property type="protein sequence ID" value="PMC63433.1"/>
    <property type="molecule type" value="Genomic_DNA"/>
</dbReference>
<gene>
    <name evidence="4" type="ORF">CJ204_01020</name>
</gene>
<feature type="transmembrane region" description="Helical" evidence="1">
    <location>
        <begin position="824"/>
        <end position="845"/>
    </location>
</feature>
<dbReference type="InterPro" id="IPR013491">
    <property type="entry name" value="Tape_meas_N"/>
</dbReference>
<proteinExistence type="predicted"/>
<feature type="transmembrane region" description="Helical" evidence="1">
    <location>
        <begin position="518"/>
        <end position="536"/>
    </location>
</feature>
<name>A0A2N6T2A2_9CORY</name>
<evidence type="ECO:0000259" key="3">
    <source>
        <dbReference type="Pfam" id="PF20155"/>
    </source>
</evidence>
<keyword evidence="1" id="KW-0812">Transmembrane</keyword>
<dbReference type="Proteomes" id="UP000235363">
    <property type="component" value="Unassembled WGS sequence"/>
</dbReference>
<dbReference type="InterPro" id="IPR008258">
    <property type="entry name" value="Transglycosylase_SLT_dom_1"/>
</dbReference>
<comment type="caution">
    <text evidence="4">The sequence shown here is derived from an EMBL/GenBank/DDBJ whole genome shotgun (WGS) entry which is preliminary data.</text>
</comment>
<feature type="domain" description="Tape measure protein N-terminal" evidence="3">
    <location>
        <begin position="226"/>
        <end position="400"/>
    </location>
</feature>
<feature type="transmembrane region" description="Helical" evidence="1">
    <location>
        <begin position="797"/>
        <end position="818"/>
    </location>
</feature>
<evidence type="ECO:0000259" key="2">
    <source>
        <dbReference type="Pfam" id="PF01464"/>
    </source>
</evidence>
<evidence type="ECO:0000313" key="5">
    <source>
        <dbReference type="Proteomes" id="UP000235363"/>
    </source>
</evidence>
<feature type="domain" description="Transglycosylase SLT" evidence="2">
    <location>
        <begin position="1619"/>
        <end position="1701"/>
    </location>
</feature>
<organism evidence="4 5">
    <name type="scientific">Corynebacterium xerosis</name>
    <dbReference type="NCBI Taxonomy" id="1725"/>
    <lineage>
        <taxon>Bacteria</taxon>
        <taxon>Bacillati</taxon>
        <taxon>Actinomycetota</taxon>
        <taxon>Actinomycetes</taxon>
        <taxon>Mycobacteriales</taxon>
        <taxon>Corynebacteriaceae</taxon>
        <taxon>Corynebacterium</taxon>
    </lineage>
</organism>
<accession>A0A2N6T2A2</accession>
<keyword evidence="1" id="KW-1133">Transmembrane helix</keyword>
<keyword evidence="1" id="KW-0472">Membrane</keyword>
<dbReference type="CDD" id="cd13402">
    <property type="entry name" value="LT_TF-like"/>
    <property type="match status" value="1"/>
</dbReference>
<dbReference type="Gene3D" id="1.10.530.10">
    <property type="match status" value="1"/>
</dbReference>
<dbReference type="Pfam" id="PF01464">
    <property type="entry name" value="SLT"/>
    <property type="match status" value="1"/>
</dbReference>
<dbReference type="Pfam" id="PF20155">
    <property type="entry name" value="TMP_3"/>
    <property type="match status" value="1"/>
</dbReference>
<feature type="transmembrane region" description="Helical" evidence="1">
    <location>
        <begin position="452"/>
        <end position="474"/>
    </location>
</feature>
<reference evidence="4 5" key="1">
    <citation type="submission" date="2017-09" db="EMBL/GenBank/DDBJ databases">
        <title>Bacterial strain isolated from the female urinary microbiota.</title>
        <authorList>
            <person name="Thomas-White K."/>
            <person name="Kumar N."/>
            <person name="Forster S."/>
            <person name="Putonti C."/>
            <person name="Lawley T."/>
            <person name="Wolfe A.J."/>
        </authorList>
    </citation>
    <scope>NUCLEOTIDE SEQUENCE [LARGE SCALE GENOMIC DNA]</scope>
    <source>
        <strain evidence="4 5">UMB0908</strain>
    </source>
</reference>
<dbReference type="RefSeq" id="WP_102211791.1">
    <property type="nucleotide sequence ID" value="NZ_PNHF01000001.1"/>
</dbReference>
<evidence type="ECO:0000313" key="4">
    <source>
        <dbReference type="EMBL" id="PMC63433.1"/>
    </source>
</evidence>
<protein>
    <submittedName>
        <fullName evidence="4">Uncharacterized protein</fullName>
    </submittedName>
</protein>
<dbReference type="SUPFAM" id="SSF53955">
    <property type="entry name" value="Lysozyme-like"/>
    <property type="match status" value="1"/>
</dbReference>
<feature type="transmembrane region" description="Helical" evidence="1">
    <location>
        <begin position="758"/>
        <end position="785"/>
    </location>
</feature>